<organism evidence="1 2">
    <name type="scientific">Hibiscus sabdariffa</name>
    <name type="common">roselle</name>
    <dbReference type="NCBI Taxonomy" id="183260"/>
    <lineage>
        <taxon>Eukaryota</taxon>
        <taxon>Viridiplantae</taxon>
        <taxon>Streptophyta</taxon>
        <taxon>Embryophyta</taxon>
        <taxon>Tracheophyta</taxon>
        <taxon>Spermatophyta</taxon>
        <taxon>Magnoliopsida</taxon>
        <taxon>eudicotyledons</taxon>
        <taxon>Gunneridae</taxon>
        <taxon>Pentapetalae</taxon>
        <taxon>rosids</taxon>
        <taxon>malvids</taxon>
        <taxon>Malvales</taxon>
        <taxon>Malvaceae</taxon>
        <taxon>Malvoideae</taxon>
        <taxon>Hibiscus</taxon>
    </lineage>
</organism>
<evidence type="ECO:0000313" key="1">
    <source>
        <dbReference type="EMBL" id="KAK8999246.1"/>
    </source>
</evidence>
<reference evidence="1 2" key="1">
    <citation type="journal article" date="2024" name="G3 (Bethesda)">
        <title>Genome assembly of Hibiscus sabdariffa L. provides insights into metabolisms of medicinal natural products.</title>
        <authorList>
            <person name="Kim T."/>
        </authorList>
    </citation>
    <scope>NUCLEOTIDE SEQUENCE [LARGE SCALE GENOMIC DNA]</scope>
    <source>
        <strain evidence="1">TK-2024</strain>
        <tissue evidence="1">Old leaves</tissue>
    </source>
</reference>
<protein>
    <submittedName>
        <fullName evidence="1">Uncharacterized protein</fullName>
    </submittedName>
</protein>
<dbReference type="Proteomes" id="UP001396334">
    <property type="component" value="Unassembled WGS sequence"/>
</dbReference>
<keyword evidence="2" id="KW-1185">Reference proteome</keyword>
<evidence type="ECO:0000313" key="2">
    <source>
        <dbReference type="Proteomes" id="UP001396334"/>
    </source>
</evidence>
<proteinExistence type="predicted"/>
<dbReference type="EMBL" id="JBBPBN010000040">
    <property type="protein sequence ID" value="KAK8999246.1"/>
    <property type="molecule type" value="Genomic_DNA"/>
</dbReference>
<sequence>MMKLYEEPKGIGKILSFEVANCLCPVRALHLPLPVGKSFCLEINTTPLPEKLFAEIIKRTSLYVPY</sequence>
<gene>
    <name evidence="1" type="ORF">V6N11_070422</name>
</gene>
<comment type="caution">
    <text evidence="1">The sequence shown here is derived from an EMBL/GenBank/DDBJ whole genome shotgun (WGS) entry which is preliminary data.</text>
</comment>
<name>A0ABR2QEX5_9ROSI</name>
<accession>A0ABR2QEX5</accession>